<organism evidence="1 2">
    <name type="scientific">Nephila pilipes</name>
    <name type="common">Giant wood spider</name>
    <name type="synonym">Nephila maculata</name>
    <dbReference type="NCBI Taxonomy" id="299642"/>
    <lineage>
        <taxon>Eukaryota</taxon>
        <taxon>Metazoa</taxon>
        <taxon>Ecdysozoa</taxon>
        <taxon>Arthropoda</taxon>
        <taxon>Chelicerata</taxon>
        <taxon>Arachnida</taxon>
        <taxon>Araneae</taxon>
        <taxon>Araneomorphae</taxon>
        <taxon>Entelegynae</taxon>
        <taxon>Araneoidea</taxon>
        <taxon>Nephilidae</taxon>
        <taxon>Nephila</taxon>
    </lineage>
</organism>
<comment type="caution">
    <text evidence="1">The sequence shown here is derived from an EMBL/GenBank/DDBJ whole genome shotgun (WGS) entry which is preliminary data.</text>
</comment>
<sequence>MWLVSRNAGVCSGECFLCSTIQQKKRGGEPRLLSKRIFDHESEKKLQLESISIKGMESLKFITTGCLCKGKCSGRLIVSQKVADRLCIGIQRNQGKSKQRNQSDMDKQKSFEFCADVQLRFENDAFDDRLVFTDEATFHVNGKVNKQNVRFGE</sequence>
<dbReference type="Gene3D" id="3.30.420.10">
    <property type="entry name" value="Ribonuclease H-like superfamily/Ribonuclease H"/>
    <property type="match status" value="1"/>
</dbReference>
<evidence type="ECO:0000313" key="2">
    <source>
        <dbReference type="Proteomes" id="UP000887013"/>
    </source>
</evidence>
<proteinExistence type="predicted"/>
<reference evidence="1" key="1">
    <citation type="submission" date="2020-08" db="EMBL/GenBank/DDBJ databases">
        <title>Multicomponent nature underlies the extraordinary mechanical properties of spider dragline silk.</title>
        <authorList>
            <person name="Kono N."/>
            <person name="Nakamura H."/>
            <person name="Mori M."/>
            <person name="Yoshida Y."/>
            <person name="Ohtoshi R."/>
            <person name="Malay A.D."/>
            <person name="Moran D.A.P."/>
            <person name="Tomita M."/>
            <person name="Numata K."/>
            <person name="Arakawa K."/>
        </authorList>
    </citation>
    <scope>NUCLEOTIDE SEQUENCE</scope>
</reference>
<dbReference type="InterPro" id="IPR036397">
    <property type="entry name" value="RNaseH_sf"/>
</dbReference>
<dbReference type="GO" id="GO:0003676">
    <property type="term" value="F:nucleic acid binding"/>
    <property type="evidence" value="ECO:0007669"/>
    <property type="project" value="InterPro"/>
</dbReference>
<evidence type="ECO:0000313" key="1">
    <source>
        <dbReference type="EMBL" id="GFT84303.1"/>
    </source>
</evidence>
<keyword evidence="2" id="KW-1185">Reference proteome</keyword>
<accession>A0A8X6PT50</accession>
<name>A0A8X6PT50_NEPPI</name>
<dbReference type="Proteomes" id="UP000887013">
    <property type="component" value="Unassembled WGS sequence"/>
</dbReference>
<dbReference type="AlphaFoldDB" id="A0A8X6PT50"/>
<dbReference type="OrthoDB" id="8195099at2759"/>
<dbReference type="EMBL" id="BMAW01023708">
    <property type="protein sequence ID" value="GFT84303.1"/>
    <property type="molecule type" value="Genomic_DNA"/>
</dbReference>
<protein>
    <submittedName>
        <fullName evidence="1">Uncharacterized protein</fullName>
    </submittedName>
</protein>
<gene>
    <name evidence="1" type="ORF">NPIL_359751</name>
</gene>